<sequence length="150" mass="15688">MSANWAIRTVEAMRDLLAILGRHPTFAILVNDGGGLVIGASHELEPGQERWLRGLGSPINEVTSAVLGGASVGVKGQHMGLYPLRDGKNGPVVGALAVSPISTIEDGRDETLKLAAALGRILADALAHQDLADKVAYDRVRAGDVSTCEK</sequence>
<name>A0A1F6M8D2_9BACT</name>
<accession>A0A1F6M8D2</accession>
<organism evidence="1 2">
    <name type="scientific">Candidatus Magasanikbacteria bacterium RIFCSPHIGHO2_02_FULL_47_14</name>
    <dbReference type="NCBI Taxonomy" id="1798680"/>
    <lineage>
        <taxon>Bacteria</taxon>
        <taxon>Candidatus Magasanikiibacteriota</taxon>
    </lineage>
</organism>
<dbReference type="Proteomes" id="UP000176282">
    <property type="component" value="Unassembled WGS sequence"/>
</dbReference>
<evidence type="ECO:0000313" key="1">
    <source>
        <dbReference type="EMBL" id="OGH67885.1"/>
    </source>
</evidence>
<dbReference type="EMBL" id="MFQB01000022">
    <property type="protein sequence ID" value="OGH67885.1"/>
    <property type="molecule type" value="Genomic_DNA"/>
</dbReference>
<reference evidence="1 2" key="1">
    <citation type="journal article" date="2016" name="Nat. Commun.">
        <title>Thousands of microbial genomes shed light on interconnected biogeochemical processes in an aquifer system.</title>
        <authorList>
            <person name="Anantharaman K."/>
            <person name="Brown C.T."/>
            <person name="Hug L.A."/>
            <person name="Sharon I."/>
            <person name="Castelle C.J."/>
            <person name="Probst A.J."/>
            <person name="Thomas B.C."/>
            <person name="Singh A."/>
            <person name="Wilkins M.J."/>
            <person name="Karaoz U."/>
            <person name="Brodie E.L."/>
            <person name="Williams K.H."/>
            <person name="Hubbard S.S."/>
            <person name="Banfield J.F."/>
        </authorList>
    </citation>
    <scope>NUCLEOTIDE SEQUENCE [LARGE SCALE GENOMIC DNA]</scope>
</reference>
<comment type="caution">
    <text evidence="1">The sequence shown here is derived from an EMBL/GenBank/DDBJ whole genome shotgun (WGS) entry which is preliminary data.</text>
</comment>
<dbReference type="AlphaFoldDB" id="A0A1F6M8D2"/>
<gene>
    <name evidence="1" type="ORF">A3J66_02575</name>
</gene>
<evidence type="ECO:0000313" key="2">
    <source>
        <dbReference type="Proteomes" id="UP000176282"/>
    </source>
</evidence>
<proteinExistence type="predicted"/>
<protein>
    <submittedName>
        <fullName evidence="1">Uncharacterized protein</fullName>
    </submittedName>
</protein>